<keyword evidence="2" id="KW-0812">Transmembrane</keyword>
<dbReference type="STRING" id="1423743.FD41_GL000475"/>
<name>X0PG91_9LACO</name>
<evidence type="ECO:0000256" key="1">
    <source>
        <dbReference type="SAM" id="MobiDB-lite"/>
    </source>
</evidence>
<dbReference type="AlphaFoldDB" id="X0PG91"/>
<evidence type="ECO:0000256" key="2">
    <source>
        <dbReference type="SAM" id="Phobius"/>
    </source>
</evidence>
<keyword evidence="2" id="KW-1133">Transmembrane helix</keyword>
<organism evidence="3 4">
    <name type="scientific">Lentilactobacillus farraginis DSM 18382 = JCM 14108</name>
    <dbReference type="NCBI Taxonomy" id="1423743"/>
    <lineage>
        <taxon>Bacteria</taxon>
        <taxon>Bacillati</taxon>
        <taxon>Bacillota</taxon>
        <taxon>Bacilli</taxon>
        <taxon>Lactobacillales</taxon>
        <taxon>Lactobacillaceae</taxon>
        <taxon>Lentilactobacillus</taxon>
    </lineage>
</organism>
<dbReference type="eggNOG" id="COG1388">
    <property type="taxonomic scope" value="Bacteria"/>
</dbReference>
<feature type="transmembrane region" description="Helical" evidence="2">
    <location>
        <begin position="44"/>
        <end position="65"/>
    </location>
</feature>
<feature type="region of interest" description="Disordered" evidence="1">
    <location>
        <begin position="1"/>
        <end position="31"/>
    </location>
</feature>
<evidence type="ECO:0000313" key="4">
    <source>
        <dbReference type="Proteomes" id="UP000019488"/>
    </source>
</evidence>
<dbReference type="EMBL" id="BAKI01000002">
    <property type="protein sequence ID" value="GAF35396.1"/>
    <property type="molecule type" value="Genomic_DNA"/>
</dbReference>
<accession>X0PG91</accession>
<reference evidence="3" key="1">
    <citation type="journal article" date="2014" name="Genome Announc.">
        <title>Draft Genome Sequences of Two Lactobacillus Strains, L. farraginis JCM 14108T and L. composti JCM 14202T, Isolated from Compost of Distilled Shochu Residue.</title>
        <authorList>
            <person name="Yuki M."/>
            <person name="Oshima K."/>
            <person name="Suda W."/>
            <person name="Kitahara M."/>
            <person name="Kitamura K."/>
            <person name="Iida T."/>
            <person name="Hattori M."/>
            <person name="Ohkuma M."/>
        </authorList>
    </citation>
    <scope>NUCLEOTIDE SEQUENCE [LARGE SCALE GENOMIC DNA]</scope>
    <source>
        <strain evidence="3">JCM 14108</strain>
    </source>
</reference>
<gene>
    <name evidence="3" type="ORF">JCM14108_280</name>
</gene>
<dbReference type="Proteomes" id="UP000019488">
    <property type="component" value="Unassembled WGS sequence"/>
</dbReference>
<comment type="caution">
    <text evidence="3">The sequence shown here is derived from an EMBL/GenBank/DDBJ whole genome shotgun (WGS) entry which is preliminary data.</text>
</comment>
<sequence>MNTNGGQKRPEKDQPWNQTFSEDRDEHGNLSRVKLRRQSHNHNMITAVLVTLIIVIALVSLIYGLTKQSAAGNGTNNHQTTVATSQQAHSKKNPQFPAVRRLKNRNPLLS</sequence>
<evidence type="ECO:0000313" key="3">
    <source>
        <dbReference type="EMBL" id="GAF35396.1"/>
    </source>
</evidence>
<feature type="compositionally biased region" description="Polar residues" evidence="1">
    <location>
        <begin position="69"/>
        <end position="88"/>
    </location>
</feature>
<keyword evidence="2" id="KW-0472">Membrane</keyword>
<protein>
    <submittedName>
        <fullName evidence="3">Uncharacterized protein</fullName>
    </submittedName>
</protein>
<feature type="region of interest" description="Disordered" evidence="1">
    <location>
        <begin position="69"/>
        <end position="110"/>
    </location>
</feature>
<proteinExistence type="predicted"/>
<dbReference type="RefSeq" id="WP_237745670.1">
    <property type="nucleotide sequence ID" value="NZ_BAKI01000002.1"/>
</dbReference>